<comment type="caution">
    <text evidence="2">The sequence shown here is derived from an EMBL/GenBank/DDBJ whole genome shotgun (WGS) entry which is preliminary data.</text>
</comment>
<dbReference type="VEuPathDB" id="ToxoDB:cyc_06441"/>
<organism evidence="2 3">
    <name type="scientific">Cyclospora cayetanensis</name>
    <dbReference type="NCBI Taxonomy" id="88456"/>
    <lineage>
        <taxon>Eukaryota</taxon>
        <taxon>Sar</taxon>
        <taxon>Alveolata</taxon>
        <taxon>Apicomplexa</taxon>
        <taxon>Conoidasida</taxon>
        <taxon>Coccidia</taxon>
        <taxon>Eucoccidiorida</taxon>
        <taxon>Eimeriorina</taxon>
        <taxon>Eimeriidae</taxon>
        <taxon>Cyclospora</taxon>
    </lineage>
</organism>
<sequence length="282" mass="31767">MEGRWMGGASGAPPRASPLHQKQPPFQQQKDREGEMRQTLCEWGKGGLQWGTLRDATAKQHRLRTPQRVLPQAKGAHKVAPQGPPEAPMPQAQLPLQTEEEFLRGCGFQAIWSEHFEVSGLMSAAVKLCKLAPTEGDEEWNEALLGFHQMLGLCRARLGRHLCLLQSRLQDVQDVLQMEEEIQSRIKLLKSGIGIARDELSVVKMMKTRREELDAKCSQVLEQPCLRETTKLERQEEERRRKAASASQNIAEQITVKKRQVEAAIKASEDLLEQRAVEAVAE</sequence>
<evidence type="ECO:0000313" key="3">
    <source>
        <dbReference type="Proteomes" id="UP000095192"/>
    </source>
</evidence>
<dbReference type="EMBL" id="JROU02000570">
    <property type="protein sequence ID" value="OEH78936.1"/>
    <property type="molecule type" value="Genomic_DNA"/>
</dbReference>
<evidence type="ECO:0000313" key="2">
    <source>
        <dbReference type="EMBL" id="OEH78936.1"/>
    </source>
</evidence>
<dbReference type="Proteomes" id="UP000095192">
    <property type="component" value="Unassembled WGS sequence"/>
</dbReference>
<dbReference type="VEuPathDB" id="ToxoDB:LOC34622606"/>
<evidence type="ECO:0000256" key="1">
    <source>
        <dbReference type="SAM" id="MobiDB-lite"/>
    </source>
</evidence>
<name>A0A1D3D669_9EIME</name>
<proteinExistence type="predicted"/>
<dbReference type="AlphaFoldDB" id="A0A1D3D669"/>
<feature type="region of interest" description="Disordered" evidence="1">
    <location>
        <begin position="1"/>
        <end position="35"/>
    </location>
</feature>
<keyword evidence="3" id="KW-1185">Reference proteome</keyword>
<protein>
    <submittedName>
        <fullName evidence="2">Tho complex subunit 7</fullName>
    </submittedName>
</protein>
<feature type="compositionally biased region" description="Gly residues" evidence="1">
    <location>
        <begin position="1"/>
        <end position="10"/>
    </location>
</feature>
<gene>
    <name evidence="2" type="ORF">cyc_06441</name>
</gene>
<reference evidence="2 3" key="1">
    <citation type="journal article" date="2016" name="BMC Genomics">
        <title>Comparative genomics reveals Cyclospora cayetanensis possesses coccidia-like metabolism and invasion components but unique surface antigens.</title>
        <authorList>
            <person name="Liu S."/>
            <person name="Wang L."/>
            <person name="Zheng H."/>
            <person name="Xu Z."/>
            <person name="Roellig D.M."/>
            <person name="Li N."/>
            <person name="Frace M.A."/>
            <person name="Tang K."/>
            <person name="Arrowood M.J."/>
            <person name="Moss D.M."/>
            <person name="Zhang L."/>
            <person name="Feng Y."/>
            <person name="Xiao L."/>
        </authorList>
    </citation>
    <scope>NUCLEOTIDE SEQUENCE [LARGE SCALE GENOMIC DNA]</scope>
    <source>
        <strain evidence="2 3">CHN_HEN01</strain>
    </source>
</reference>
<accession>A0A1D3D669</accession>
<dbReference type="InParanoid" id="A0A1D3D669"/>